<reference evidence="4 5" key="1">
    <citation type="journal article" date="2011" name="Proc. Natl. Acad. Sci. U.S.A.">
        <title>Niche of harmful alga Aureococcus anophagefferens revealed through ecogenomics.</title>
        <authorList>
            <person name="Gobler C.J."/>
            <person name="Berry D.L."/>
            <person name="Dyhrman S.T."/>
            <person name="Wilhelm S.W."/>
            <person name="Salamov A."/>
            <person name="Lobanov A.V."/>
            <person name="Zhang Y."/>
            <person name="Collier J.L."/>
            <person name="Wurch L.L."/>
            <person name="Kustka A.B."/>
            <person name="Dill B.D."/>
            <person name="Shah M."/>
            <person name="VerBerkmoes N.C."/>
            <person name="Kuo A."/>
            <person name="Terry A."/>
            <person name="Pangilinan J."/>
            <person name="Lindquist E.A."/>
            <person name="Lucas S."/>
            <person name="Paulsen I.T."/>
            <person name="Hattenrath-Lehmann T.K."/>
            <person name="Talmage S.C."/>
            <person name="Walker E.A."/>
            <person name="Koch F."/>
            <person name="Burson A.M."/>
            <person name="Marcoval M.A."/>
            <person name="Tang Y.Z."/>
            <person name="Lecleir G.R."/>
            <person name="Coyne K.J."/>
            <person name="Berg G.M."/>
            <person name="Bertrand E.M."/>
            <person name="Saito M.A."/>
            <person name="Gladyshev V.N."/>
            <person name="Grigoriev I.V."/>
        </authorList>
    </citation>
    <scope>NUCLEOTIDE SEQUENCE [LARGE SCALE GENOMIC DNA]</scope>
    <source>
        <strain evidence="5">CCMP 1984</strain>
    </source>
</reference>
<keyword evidence="5" id="KW-1185">Reference proteome</keyword>
<dbReference type="PANTHER" id="PTHR12241">
    <property type="entry name" value="TUBULIN POLYGLUTAMYLASE"/>
    <property type="match status" value="1"/>
</dbReference>
<keyword evidence="1" id="KW-0436">Ligase</keyword>
<name>F0YDI1_AURAN</name>
<dbReference type="GO" id="GO:0036064">
    <property type="term" value="C:ciliary basal body"/>
    <property type="evidence" value="ECO:0007669"/>
    <property type="project" value="TreeGrafter"/>
</dbReference>
<keyword evidence="3" id="KW-0067">ATP-binding</keyword>
<dbReference type="OrthoDB" id="202825at2759"/>
<dbReference type="GeneID" id="20225322"/>
<dbReference type="GO" id="GO:0070740">
    <property type="term" value="F:tubulin-glutamic acid ligase activity"/>
    <property type="evidence" value="ECO:0007669"/>
    <property type="project" value="TreeGrafter"/>
</dbReference>
<keyword evidence="2" id="KW-0547">Nucleotide-binding</keyword>
<dbReference type="GO" id="GO:0005524">
    <property type="term" value="F:ATP binding"/>
    <property type="evidence" value="ECO:0007669"/>
    <property type="project" value="UniProtKB-KW"/>
</dbReference>
<gene>
    <name evidence="4" type="ORF">AURANDRAFT_65414</name>
</gene>
<dbReference type="EMBL" id="GL833133">
    <property type="protein sequence ID" value="EGB06740.1"/>
    <property type="molecule type" value="Genomic_DNA"/>
</dbReference>
<dbReference type="GO" id="GO:0000226">
    <property type="term" value="P:microtubule cytoskeleton organization"/>
    <property type="evidence" value="ECO:0007669"/>
    <property type="project" value="TreeGrafter"/>
</dbReference>
<protein>
    <recommendedName>
        <fullName evidence="6">ATP-grasp domain-containing protein</fullName>
    </recommendedName>
</protein>
<evidence type="ECO:0000256" key="2">
    <source>
        <dbReference type="ARBA" id="ARBA00022741"/>
    </source>
</evidence>
<sequence>MRAGRWRDARTLLETEPFHRDNSVASLQKLCLGECRVKCHDDAAALGAFRESLDLAPSAAAELGAARCLARLGRDAEAAAGLRRALFRRALPEEQIATVTLEAAESECRAGRPRAAAAWLRLSRRRGAATPESRALEGVLTGRRVGDDDCFLARAAFAGRRDGAFLDRVRANAWCVHDPAYRALDDKVALHRRITERGDAALRATWPEARELPCAEEFDDDGGGGDAVTWVAKPRRGYGGGGVVFHGSWAEATSAGHGAHLAQRYVAPLLLRGRAASLRAYVVVRGGDAWLAADGVVRFAPRDYGDGLDGAVHATNAAQSLLDGADLAEEDFGWARDRVPGWESRAWPRVEAAAAGVARLARLAGSSPLVPGLPKILGLDFAVDGRGDAWLLEVNATPGLAPRAATDGRVKEAVVAAAWDLPPRSRDSLLRPLALPP</sequence>
<dbReference type="InParanoid" id="F0YDI1"/>
<organism evidence="5">
    <name type="scientific">Aureococcus anophagefferens</name>
    <name type="common">Harmful bloom alga</name>
    <dbReference type="NCBI Taxonomy" id="44056"/>
    <lineage>
        <taxon>Eukaryota</taxon>
        <taxon>Sar</taxon>
        <taxon>Stramenopiles</taxon>
        <taxon>Ochrophyta</taxon>
        <taxon>Pelagophyceae</taxon>
        <taxon>Pelagomonadales</taxon>
        <taxon>Pelagomonadaceae</taxon>
        <taxon>Aureococcus</taxon>
    </lineage>
</organism>
<proteinExistence type="predicted"/>
<evidence type="ECO:0000256" key="3">
    <source>
        <dbReference type="ARBA" id="ARBA00022840"/>
    </source>
</evidence>
<accession>F0YDI1</accession>
<evidence type="ECO:0000256" key="1">
    <source>
        <dbReference type="ARBA" id="ARBA00022598"/>
    </source>
</evidence>
<dbReference type="Proteomes" id="UP000002729">
    <property type="component" value="Unassembled WGS sequence"/>
</dbReference>
<evidence type="ECO:0000313" key="4">
    <source>
        <dbReference type="EMBL" id="EGB06740.1"/>
    </source>
</evidence>
<dbReference type="eggNOG" id="KOG2157">
    <property type="taxonomic scope" value="Eukaryota"/>
</dbReference>
<dbReference type="Pfam" id="PF03133">
    <property type="entry name" value="TTL"/>
    <property type="match status" value="1"/>
</dbReference>
<dbReference type="GO" id="GO:0015631">
    <property type="term" value="F:tubulin binding"/>
    <property type="evidence" value="ECO:0007669"/>
    <property type="project" value="TreeGrafter"/>
</dbReference>
<evidence type="ECO:0008006" key="6">
    <source>
        <dbReference type="Google" id="ProtNLM"/>
    </source>
</evidence>
<dbReference type="RefSeq" id="XP_009038489.1">
    <property type="nucleotide sequence ID" value="XM_009040241.1"/>
</dbReference>
<dbReference type="KEGG" id="aaf:AURANDRAFT_65414"/>
<dbReference type="InterPro" id="IPR004344">
    <property type="entry name" value="TTL/TTLL_fam"/>
</dbReference>
<evidence type="ECO:0000313" key="5">
    <source>
        <dbReference type="Proteomes" id="UP000002729"/>
    </source>
</evidence>
<dbReference type="AlphaFoldDB" id="F0YDI1"/>
<dbReference type="SUPFAM" id="SSF56059">
    <property type="entry name" value="Glutathione synthetase ATP-binding domain-like"/>
    <property type="match status" value="1"/>
</dbReference>
<dbReference type="Gene3D" id="3.30.470.20">
    <property type="entry name" value="ATP-grasp fold, B domain"/>
    <property type="match status" value="1"/>
</dbReference>